<dbReference type="Pfam" id="PF01476">
    <property type="entry name" value="LysM"/>
    <property type="match status" value="1"/>
</dbReference>
<dbReference type="OrthoDB" id="9795421at2"/>
<keyword evidence="4" id="KW-1185">Reference proteome</keyword>
<dbReference type="InterPro" id="IPR036779">
    <property type="entry name" value="LysM_dom_sf"/>
</dbReference>
<accession>A0A240E6N2</accession>
<feature type="domain" description="LysM" evidence="2">
    <location>
        <begin position="48"/>
        <end position="92"/>
    </location>
</feature>
<evidence type="ECO:0000313" key="3">
    <source>
        <dbReference type="EMBL" id="SNX43893.1"/>
    </source>
</evidence>
<dbReference type="InterPro" id="IPR011055">
    <property type="entry name" value="Dup_hybrid_motif"/>
</dbReference>
<evidence type="ECO:0000259" key="2">
    <source>
        <dbReference type="PROSITE" id="PS51782"/>
    </source>
</evidence>
<dbReference type="InterPro" id="IPR016047">
    <property type="entry name" value="M23ase_b-sheet_dom"/>
</dbReference>
<dbReference type="PANTHER" id="PTHR21666:SF263">
    <property type="entry name" value="MUREIN HYDROLASE ACTIVATOR NLPD"/>
    <property type="match status" value="1"/>
</dbReference>
<dbReference type="RefSeq" id="WP_097078185.1">
    <property type="nucleotide sequence ID" value="NZ_BAABHT010000010.1"/>
</dbReference>
<dbReference type="Pfam" id="PF01551">
    <property type="entry name" value="Peptidase_M23"/>
    <property type="match status" value="1"/>
</dbReference>
<name>A0A240E6N2_9GAMM</name>
<comment type="similarity">
    <text evidence="1">Belongs to the E.coli NlpD/Haemophilus LppB family.</text>
</comment>
<gene>
    <name evidence="3" type="ORF">SAMN05421731_10249</name>
</gene>
<dbReference type="InterPro" id="IPR050570">
    <property type="entry name" value="Cell_wall_metabolism_enzyme"/>
</dbReference>
<dbReference type="Gene3D" id="3.10.350.10">
    <property type="entry name" value="LysM domain"/>
    <property type="match status" value="1"/>
</dbReference>
<dbReference type="AlphaFoldDB" id="A0A240E6N2"/>
<dbReference type="Proteomes" id="UP000219042">
    <property type="component" value="Unassembled WGS sequence"/>
</dbReference>
<dbReference type="SMART" id="SM00257">
    <property type="entry name" value="LysM"/>
    <property type="match status" value="1"/>
</dbReference>
<reference evidence="4" key="1">
    <citation type="submission" date="2016-09" db="EMBL/GenBank/DDBJ databases">
        <authorList>
            <person name="Varghese N."/>
            <person name="Submissions S."/>
        </authorList>
    </citation>
    <scope>NUCLEOTIDE SEQUENCE [LARGE SCALE GENOMIC DNA]</scope>
    <source>
        <strain evidence="4">ANC 4466</strain>
    </source>
</reference>
<dbReference type="PANTHER" id="PTHR21666">
    <property type="entry name" value="PEPTIDASE-RELATED"/>
    <property type="match status" value="1"/>
</dbReference>
<dbReference type="PROSITE" id="PS51782">
    <property type="entry name" value="LYSM"/>
    <property type="match status" value="1"/>
</dbReference>
<protein>
    <submittedName>
        <fullName evidence="3">Lipoprotein NlpD</fullName>
    </submittedName>
</protein>
<evidence type="ECO:0000313" key="4">
    <source>
        <dbReference type="Proteomes" id="UP000219042"/>
    </source>
</evidence>
<organism evidence="3 4">
    <name type="scientific">Acinetobacter puyangensis</name>
    <dbReference type="NCBI Taxonomy" id="1096779"/>
    <lineage>
        <taxon>Bacteria</taxon>
        <taxon>Pseudomonadati</taxon>
        <taxon>Pseudomonadota</taxon>
        <taxon>Gammaproteobacteria</taxon>
        <taxon>Moraxellales</taxon>
        <taxon>Moraxellaceae</taxon>
        <taxon>Acinetobacter</taxon>
    </lineage>
</organism>
<dbReference type="CDD" id="cd00118">
    <property type="entry name" value="LysM"/>
    <property type="match status" value="1"/>
</dbReference>
<dbReference type="InterPro" id="IPR018392">
    <property type="entry name" value="LysM"/>
</dbReference>
<dbReference type="CDD" id="cd12797">
    <property type="entry name" value="M23_peptidase"/>
    <property type="match status" value="1"/>
</dbReference>
<dbReference type="Gene3D" id="2.70.70.10">
    <property type="entry name" value="Glucose Permease (Domain IIA)"/>
    <property type="match status" value="1"/>
</dbReference>
<dbReference type="GO" id="GO:0004222">
    <property type="term" value="F:metalloendopeptidase activity"/>
    <property type="evidence" value="ECO:0007669"/>
    <property type="project" value="TreeGrafter"/>
</dbReference>
<keyword evidence="3" id="KW-0449">Lipoprotein</keyword>
<proteinExistence type="inferred from homology"/>
<evidence type="ECO:0000256" key="1">
    <source>
        <dbReference type="ARBA" id="ARBA00038420"/>
    </source>
</evidence>
<dbReference type="EMBL" id="OANT01000002">
    <property type="protein sequence ID" value="SNX43893.1"/>
    <property type="molecule type" value="Genomic_DNA"/>
</dbReference>
<dbReference type="SUPFAM" id="SSF51261">
    <property type="entry name" value="Duplicated hybrid motif"/>
    <property type="match status" value="1"/>
</dbReference>
<sequence>MAWAAPLLMNNKSIKTILSASLLASTVLVVGCASKPTVNNSRVFYVPEFYTVQPGDSLSKIAAKYGLNYMDVARLNNIDAIDKIYVNQSLRLRDNSKSSTRLVRGTPIEPVPEIKRQSIATQAQTATVPTQTVPVQPTTPQVGLGAATVPQINPSHSTVTNSQIKWVVPSSGPIVARFDLNQNRKGLYFGGKIGDPIYAAANGEVVYADDGLTEYGKLILVRHSNGYITAYAHNSKLLVKVGDRVTSGQKIAEMGNSGATSTMLQFQIRLDGKPIDPITVLPIS</sequence>